<protein>
    <submittedName>
        <fullName evidence="2">Uncharacterized protein</fullName>
    </submittedName>
</protein>
<feature type="compositionally biased region" description="Basic and acidic residues" evidence="1">
    <location>
        <begin position="280"/>
        <end position="295"/>
    </location>
</feature>
<accession>A0A167BPF0</accession>
<feature type="compositionally biased region" description="Low complexity" evidence="1">
    <location>
        <begin position="22"/>
        <end position="42"/>
    </location>
</feature>
<feature type="region of interest" description="Disordered" evidence="1">
    <location>
        <begin position="16"/>
        <end position="457"/>
    </location>
</feature>
<feature type="compositionally biased region" description="Polar residues" evidence="1">
    <location>
        <begin position="397"/>
        <end position="407"/>
    </location>
</feature>
<feature type="compositionally biased region" description="Basic and acidic residues" evidence="1">
    <location>
        <begin position="171"/>
        <end position="188"/>
    </location>
</feature>
<feature type="compositionally biased region" description="Basic and acidic residues" evidence="1">
    <location>
        <begin position="349"/>
        <end position="358"/>
    </location>
</feature>
<evidence type="ECO:0000313" key="2">
    <source>
        <dbReference type="EMBL" id="OAA40270.1"/>
    </source>
</evidence>
<comment type="caution">
    <text evidence="2">The sequence shown here is derived from an EMBL/GenBank/DDBJ whole genome shotgun (WGS) entry which is preliminary data.</text>
</comment>
<reference evidence="2 3" key="1">
    <citation type="journal article" date="2016" name="Genome Biol. Evol.">
        <title>Divergent and convergent evolution of fungal pathogenicity.</title>
        <authorList>
            <person name="Shang Y."/>
            <person name="Xiao G."/>
            <person name="Zheng P."/>
            <person name="Cen K."/>
            <person name="Zhan S."/>
            <person name="Wang C."/>
        </authorList>
    </citation>
    <scope>NUCLEOTIDE SEQUENCE [LARGE SCALE GENOMIC DNA]</scope>
    <source>
        <strain evidence="2 3">RCEF 4871</strain>
    </source>
</reference>
<feature type="compositionally biased region" description="Polar residues" evidence="1">
    <location>
        <begin position="493"/>
        <end position="508"/>
    </location>
</feature>
<evidence type="ECO:0000256" key="1">
    <source>
        <dbReference type="SAM" id="MobiDB-lite"/>
    </source>
</evidence>
<feature type="region of interest" description="Disordered" evidence="1">
    <location>
        <begin position="481"/>
        <end position="514"/>
    </location>
</feature>
<organism evidence="2 3">
    <name type="scientific">Metarhizium rileyi (strain RCEF 4871)</name>
    <name type="common">Nomuraea rileyi</name>
    <dbReference type="NCBI Taxonomy" id="1649241"/>
    <lineage>
        <taxon>Eukaryota</taxon>
        <taxon>Fungi</taxon>
        <taxon>Dikarya</taxon>
        <taxon>Ascomycota</taxon>
        <taxon>Pezizomycotina</taxon>
        <taxon>Sordariomycetes</taxon>
        <taxon>Hypocreomycetidae</taxon>
        <taxon>Hypocreales</taxon>
        <taxon>Clavicipitaceae</taxon>
        <taxon>Metarhizium</taxon>
    </lineage>
</organism>
<proteinExistence type="predicted"/>
<dbReference type="OMA" id="GYQDWYT"/>
<dbReference type="AlphaFoldDB" id="A0A167BPF0"/>
<evidence type="ECO:0000313" key="3">
    <source>
        <dbReference type="Proteomes" id="UP000243498"/>
    </source>
</evidence>
<feature type="compositionally biased region" description="Basic and acidic residues" evidence="1">
    <location>
        <begin position="101"/>
        <end position="151"/>
    </location>
</feature>
<feature type="compositionally biased region" description="Basic and acidic residues" evidence="1">
    <location>
        <begin position="425"/>
        <end position="435"/>
    </location>
</feature>
<sequence>MEDSLNIQDMLETGYFTTFRARSTGPPDSSSRSPGPSRYAPPELIPPPVPAHGQVPRTVHLAPAPQPKGRRPPPPIVEDETDSLAKEHGSPAVSVISEEEPQSRGHVDQKYVMEDVHEHNPERRFVVVPESSRKPTFTKDKQQPERTDQARDPSPCTSSNPGEGGYASRGPRSEDRYSRSKETDRESRYGPNRRKSQQDLPTIDTELDNRRHNSERHRTRSAAAGPRPDYIDARQSCSYGDQLLSPDVVPNGLKGREKRYLGINQPSEGYHGRSPSSLSHRSETSQGSDRDHYGRDSTSSSARRPKTDVDSRPRRRLTSDVDPRYRDEYSYARNDKRDAFSNMKPSPRSSREPSRSGDEYSPSPRGYGYLSSKPLVNQEEDLSSGQDRKYDAFEKVPSSSRTSTFPLMTQAATAATAAAGQMVHEASKDAPREPTSRMPRATTELPRGSNTQLPYPDDNFPPDVDLGIQGRSADVTDPKIADLGSVSMPEPLSTVSTTPGRSLDSNSDTPITPSTAAAAPLAWQPPAFDPEKEGVQAGRPVGAYRRYSENQGHDVSESLPECPRQKPVAGMVDWLTLPHTSFNICPTCYDSVFYETEFRMFFKPMLRPLDEPIACDFGVSPWYRIAWLLTVKGKIPDMRLLQQLANIRSASSREPCPGARKATRNWLTVKDPHTRQPVTDFSVCYQCARSVELLLPNLTGVFVPMDARPKQDICALHFKPERKQFVLFFDALETASDKALAAKQPPNVDDLARELWHLTVGSKCREDSPVIDGYWHIMQFLPQFTVCSSCFHSVVKPKLGDGSVIARNFYMKAQRLPTATCQLYSTRMRDIFDRSCRRNDPEYLEEKVVQRRRIEENIYEKLVQLDRADVSTSWRDDRVEKLVEEWKRWE</sequence>
<name>A0A167BPF0_METRR</name>
<dbReference type="STRING" id="1081105.A0A167BPF0"/>
<dbReference type="OrthoDB" id="10259785at2759"/>
<dbReference type="EMBL" id="AZHC01000019">
    <property type="protein sequence ID" value="OAA40270.1"/>
    <property type="molecule type" value="Genomic_DNA"/>
</dbReference>
<dbReference type="Proteomes" id="UP000243498">
    <property type="component" value="Unassembled WGS sequence"/>
</dbReference>
<feature type="compositionally biased region" description="Basic and acidic residues" evidence="1">
    <location>
        <begin position="305"/>
        <end position="339"/>
    </location>
</feature>
<keyword evidence="3" id="KW-1185">Reference proteome</keyword>
<gene>
    <name evidence="2" type="ORF">NOR_05831</name>
</gene>